<evidence type="ECO:0000256" key="5">
    <source>
        <dbReference type="ARBA" id="ARBA00022842"/>
    </source>
</evidence>
<proteinExistence type="predicted"/>
<organism evidence="8 9">
    <name type="scientific">Neolewinella antarctica</name>
    <dbReference type="NCBI Taxonomy" id="442734"/>
    <lineage>
        <taxon>Bacteria</taxon>
        <taxon>Pseudomonadati</taxon>
        <taxon>Bacteroidota</taxon>
        <taxon>Saprospiria</taxon>
        <taxon>Saprospirales</taxon>
        <taxon>Lewinellaceae</taxon>
        <taxon>Neolewinella</taxon>
    </lineage>
</organism>
<keyword evidence="4" id="KW-0378">Hydrolase</keyword>
<evidence type="ECO:0000256" key="4">
    <source>
        <dbReference type="ARBA" id="ARBA00022801"/>
    </source>
</evidence>
<name>A0ABX0XEC7_9BACT</name>
<keyword evidence="6" id="KW-0464">Manganese</keyword>
<comment type="cofactor">
    <cofactor evidence="1">
        <name>Mn(2+)</name>
        <dbReference type="ChEBI" id="CHEBI:29035"/>
    </cofactor>
</comment>
<dbReference type="EMBL" id="JAATJH010000005">
    <property type="protein sequence ID" value="NJC27668.1"/>
    <property type="molecule type" value="Genomic_DNA"/>
</dbReference>
<feature type="domain" description="Nudix hydrolase" evidence="7">
    <location>
        <begin position="40"/>
        <end position="187"/>
    </location>
</feature>
<dbReference type="SUPFAM" id="SSF55811">
    <property type="entry name" value="Nudix"/>
    <property type="match status" value="1"/>
</dbReference>
<evidence type="ECO:0000256" key="2">
    <source>
        <dbReference type="ARBA" id="ARBA00001946"/>
    </source>
</evidence>
<comment type="caution">
    <text evidence="8">The sequence shown here is derived from an EMBL/GenBank/DDBJ whole genome shotgun (WGS) entry which is preliminary data.</text>
</comment>
<dbReference type="CDD" id="cd03426">
    <property type="entry name" value="NUDIX_CoAse_Nudt7"/>
    <property type="match status" value="1"/>
</dbReference>
<evidence type="ECO:0000313" key="8">
    <source>
        <dbReference type="EMBL" id="NJC27668.1"/>
    </source>
</evidence>
<evidence type="ECO:0000259" key="7">
    <source>
        <dbReference type="PROSITE" id="PS51462"/>
    </source>
</evidence>
<dbReference type="Gene3D" id="3.90.79.10">
    <property type="entry name" value="Nucleoside Triphosphate Pyrophosphohydrolase"/>
    <property type="match status" value="1"/>
</dbReference>
<dbReference type="RefSeq" id="WP_168038968.1">
    <property type="nucleotide sequence ID" value="NZ_JAATJH010000005.1"/>
</dbReference>
<evidence type="ECO:0000256" key="1">
    <source>
        <dbReference type="ARBA" id="ARBA00001936"/>
    </source>
</evidence>
<accession>A0ABX0XEC7</accession>
<evidence type="ECO:0000313" key="9">
    <source>
        <dbReference type="Proteomes" id="UP000770785"/>
    </source>
</evidence>
<reference evidence="8 9" key="1">
    <citation type="submission" date="2020-03" db="EMBL/GenBank/DDBJ databases">
        <title>Genomic Encyclopedia of Type Strains, Phase IV (KMG-IV): sequencing the most valuable type-strain genomes for metagenomic binning, comparative biology and taxonomic classification.</title>
        <authorList>
            <person name="Goeker M."/>
        </authorList>
    </citation>
    <scope>NUCLEOTIDE SEQUENCE [LARGE SCALE GENOMIC DNA]</scope>
    <source>
        <strain evidence="8 9">DSM 105096</strain>
    </source>
</reference>
<gene>
    <name evidence="8" type="ORF">GGR27_003185</name>
</gene>
<dbReference type="InterPro" id="IPR015797">
    <property type="entry name" value="NUDIX_hydrolase-like_dom_sf"/>
</dbReference>
<dbReference type="InterPro" id="IPR000086">
    <property type="entry name" value="NUDIX_hydrolase_dom"/>
</dbReference>
<keyword evidence="5" id="KW-0460">Magnesium</keyword>
<comment type="cofactor">
    <cofactor evidence="2">
        <name>Mg(2+)</name>
        <dbReference type="ChEBI" id="CHEBI:18420"/>
    </cofactor>
</comment>
<dbReference type="Pfam" id="PF00293">
    <property type="entry name" value="NUDIX"/>
    <property type="match status" value="1"/>
</dbReference>
<dbReference type="PROSITE" id="PS51462">
    <property type="entry name" value="NUDIX"/>
    <property type="match status" value="1"/>
</dbReference>
<dbReference type="PANTHER" id="PTHR12992:SF11">
    <property type="entry name" value="MITOCHONDRIAL COENZYME A DIPHOSPHATASE NUDT8"/>
    <property type="match status" value="1"/>
</dbReference>
<keyword evidence="3" id="KW-0479">Metal-binding</keyword>
<dbReference type="PANTHER" id="PTHR12992">
    <property type="entry name" value="NUDIX HYDROLASE"/>
    <property type="match status" value="1"/>
</dbReference>
<evidence type="ECO:0000256" key="3">
    <source>
        <dbReference type="ARBA" id="ARBA00022723"/>
    </source>
</evidence>
<protein>
    <submittedName>
        <fullName evidence="8">8-oxo-dGTP pyrophosphatase MutT (NUDIX family)</fullName>
    </submittedName>
</protein>
<evidence type="ECO:0000256" key="6">
    <source>
        <dbReference type="ARBA" id="ARBA00023211"/>
    </source>
</evidence>
<keyword evidence="9" id="KW-1185">Reference proteome</keyword>
<sequence length="226" mass="24350">MDYLIQLRAAFADGILPGRSAQVLLAPPGREEFPEPPEDARVASVLGLLYYVADELSLLFIQRTSPPGDRHGGQISFPGGSVDTGDVDAVDTALRETEEEIGIPRAEIELLGGLTPLYIPVSNFVVDPFIGLWLPGGDLGVPIAIGTGPRFKLQEAEVARVLTVPVAEFMKSGARKLGDQRTSRGIKIEKIPYYDVAGEEIWGATSMIVAELVALLRTDSNHISRS</sequence>
<dbReference type="InterPro" id="IPR045121">
    <property type="entry name" value="CoAse"/>
</dbReference>
<dbReference type="Proteomes" id="UP000770785">
    <property type="component" value="Unassembled WGS sequence"/>
</dbReference>